<proteinExistence type="predicted"/>
<accession>A0AAV7NPS8</accession>
<evidence type="ECO:0000313" key="1">
    <source>
        <dbReference type="EMBL" id="KAJ1116388.1"/>
    </source>
</evidence>
<organism evidence="1 2">
    <name type="scientific">Pleurodeles waltl</name>
    <name type="common">Iberian ribbed newt</name>
    <dbReference type="NCBI Taxonomy" id="8319"/>
    <lineage>
        <taxon>Eukaryota</taxon>
        <taxon>Metazoa</taxon>
        <taxon>Chordata</taxon>
        <taxon>Craniata</taxon>
        <taxon>Vertebrata</taxon>
        <taxon>Euteleostomi</taxon>
        <taxon>Amphibia</taxon>
        <taxon>Batrachia</taxon>
        <taxon>Caudata</taxon>
        <taxon>Salamandroidea</taxon>
        <taxon>Salamandridae</taxon>
        <taxon>Pleurodelinae</taxon>
        <taxon>Pleurodeles</taxon>
    </lineage>
</organism>
<sequence length="129" mass="13559">MVGTGGTQTAAAACNRLRLPAAHRGTRTSPRGSADCCLSSVRRSYCDDPAVAMTQEASIASSRSGGSYQHIKVVSRRGVTKVSWGPKCDRAAVTLLLWETTGDQGVISGLDLACTLKQSTELSTTSRIN</sequence>
<name>A0AAV7NPS8_PLEWA</name>
<dbReference type="AlphaFoldDB" id="A0AAV7NPS8"/>
<protein>
    <submittedName>
        <fullName evidence="1">Uncharacterized protein</fullName>
    </submittedName>
</protein>
<comment type="caution">
    <text evidence="1">The sequence shown here is derived from an EMBL/GenBank/DDBJ whole genome shotgun (WGS) entry which is preliminary data.</text>
</comment>
<dbReference type="EMBL" id="JANPWB010000012">
    <property type="protein sequence ID" value="KAJ1116388.1"/>
    <property type="molecule type" value="Genomic_DNA"/>
</dbReference>
<dbReference type="Proteomes" id="UP001066276">
    <property type="component" value="Chromosome 8"/>
</dbReference>
<keyword evidence="2" id="KW-1185">Reference proteome</keyword>
<evidence type="ECO:0000313" key="2">
    <source>
        <dbReference type="Proteomes" id="UP001066276"/>
    </source>
</evidence>
<reference evidence="1" key="1">
    <citation type="journal article" date="2022" name="bioRxiv">
        <title>Sequencing and chromosome-scale assembly of the giantPleurodeles waltlgenome.</title>
        <authorList>
            <person name="Brown T."/>
            <person name="Elewa A."/>
            <person name="Iarovenko S."/>
            <person name="Subramanian E."/>
            <person name="Araus A.J."/>
            <person name="Petzold A."/>
            <person name="Susuki M."/>
            <person name="Suzuki K.-i.T."/>
            <person name="Hayashi T."/>
            <person name="Toyoda A."/>
            <person name="Oliveira C."/>
            <person name="Osipova E."/>
            <person name="Leigh N.D."/>
            <person name="Simon A."/>
            <person name="Yun M.H."/>
        </authorList>
    </citation>
    <scope>NUCLEOTIDE SEQUENCE</scope>
    <source>
        <strain evidence="1">20211129_DDA</strain>
        <tissue evidence="1">Liver</tissue>
    </source>
</reference>
<gene>
    <name evidence="1" type="ORF">NDU88_004602</name>
</gene>